<protein>
    <recommendedName>
        <fullName evidence="5">O-methyltransferase C-terminal domain-containing protein</fullName>
    </recommendedName>
</protein>
<gene>
    <name evidence="6" type="ORF">GPECTOR_53g126</name>
</gene>
<dbReference type="EMBL" id="LSYV01000054">
    <property type="protein sequence ID" value="KXZ45540.1"/>
    <property type="molecule type" value="Genomic_DNA"/>
</dbReference>
<dbReference type="PIRSF" id="PIRSF005739">
    <property type="entry name" value="O-mtase"/>
    <property type="match status" value="1"/>
</dbReference>
<dbReference type="GO" id="GO:0008171">
    <property type="term" value="F:O-methyltransferase activity"/>
    <property type="evidence" value="ECO:0007669"/>
    <property type="project" value="InterPro"/>
</dbReference>
<sequence length="328" mass="35640">MQQCPLFGWLAPLHNRAGATLQQLGSRIGLCTEPGFRAGADFLDLLVSVGCLAREGDGLGALYRNSEVANRYLVRGQPEYCGGILALNSDRSFPMFGYLPHALQHGEVPPEAFQRVPDILSTFGSDVGAAEFFAEGMTGASLGNFRLLAERFPFSRFASVGDLGGSAGCLACCVATRHLHMAATTYDLPPVHAAAERYVRSQGCEGRVQVVDYDFFSPDPVPAGHDVLTYGMVLHDWGLDKKILLLRKAYAALPPGGALIAIDHLVDDERRSSPIQLGMSLTMLLEFGRENAFDYSYKEFCEWARQVGFTSFELLCLVGTAKAAVAYK</sequence>
<evidence type="ECO:0000256" key="4">
    <source>
        <dbReference type="PIRSR" id="PIRSR005739-1"/>
    </source>
</evidence>
<organism evidence="6 7">
    <name type="scientific">Gonium pectorale</name>
    <name type="common">Green alga</name>
    <dbReference type="NCBI Taxonomy" id="33097"/>
    <lineage>
        <taxon>Eukaryota</taxon>
        <taxon>Viridiplantae</taxon>
        <taxon>Chlorophyta</taxon>
        <taxon>core chlorophytes</taxon>
        <taxon>Chlorophyceae</taxon>
        <taxon>CS clade</taxon>
        <taxon>Chlamydomonadales</taxon>
        <taxon>Volvocaceae</taxon>
        <taxon>Gonium</taxon>
    </lineage>
</organism>
<dbReference type="InterPro" id="IPR016461">
    <property type="entry name" value="COMT-like"/>
</dbReference>
<keyword evidence="2" id="KW-0808">Transferase</keyword>
<dbReference type="Gene3D" id="3.40.50.150">
    <property type="entry name" value="Vaccinia Virus protein VP39"/>
    <property type="match status" value="1"/>
</dbReference>
<dbReference type="PANTHER" id="PTHR11746">
    <property type="entry name" value="O-METHYLTRANSFERASE"/>
    <property type="match status" value="1"/>
</dbReference>
<dbReference type="Proteomes" id="UP000075714">
    <property type="component" value="Unassembled WGS sequence"/>
</dbReference>
<evidence type="ECO:0000256" key="3">
    <source>
        <dbReference type="ARBA" id="ARBA00022691"/>
    </source>
</evidence>
<feature type="domain" description="O-methyltransferase C-terminal" evidence="5">
    <location>
        <begin position="119"/>
        <end position="308"/>
    </location>
</feature>
<dbReference type="AlphaFoldDB" id="A0A150G854"/>
<dbReference type="Gene3D" id="1.10.10.10">
    <property type="entry name" value="Winged helix-like DNA-binding domain superfamily/Winged helix DNA-binding domain"/>
    <property type="match status" value="1"/>
</dbReference>
<evidence type="ECO:0000313" key="7">
    <source>
        <dbReference type="Proteomes" id="UP000075714"/>
    </source>
</evidence>
<dbReference type="GO" id="GO:0032259">
    <property type="term" value="P:methylation"/>
    <property type="evidence" value="ECO:0007669"/>
    <property type="project" value="UniProtKB-KW"/>
</dbReference>
<dbReference type="InterPro" id="IPR001077">
    <property type="entry name" value="COMT_C"/>
</dbReference>
<evidence type="ECO:0000256" key="1">
    <source>
        <dbReference type="ARBA" id="ARBA00022603"/>
    </source>
</evidence>
<keyword evidence="1" id="KW-0489">Methyltransferase</keyword>
<dbReference type="Pfam" id="PF00891">
    <property type="entry name" value="Methyltransf_2"/>
    <property type="match status" value="1"/>
</dbReference>
<dbReference type="InterPro" id="IPR029063">
    <property type="entry name" value="SAM-dependent_MTases_sf"/>
</dbReference>
<dbReference type="OrthoDB" id="1606438at2759"/>
<dbReference type="InterPro" id="IPR036388">
    <property type="entry name" value="WH-like_DNA-bd_sf"/>
</dbReference>
<proteinExistence type="predicted"/>
<feature type="active site" description="Proton acceptor" evidence="4">
    <location>
        <position position="235"/>
    </location>
</feature>
<keyword evidence="3" id="KW-0949">S-adenosyl-L-methionine</keyword>
<evidence type="ECO:0000313" key="6">
    <source>
        <dbReference type="EMBL" id="KXZ45540.1"/>
    </source>
</evidence>
<keyword evidence="7" id="KW-1185">Reference proteome</keyword>
<reference evidence="7" key="1">
    <citation type="journal article" date="2016" name="Nat. Commun.">
        <title>The Gonium pectorale genome demonstrates co-option of cell cycle regulation during the evolution of multicellularity.</title>
        <authorList>
            <person name="Hanschen E.R."/>
            <person name="Marriage T.N."/>
            <person name="Ferris P.J."/>
            <person name="Hamaji T."/>
            <person name="Toyoda A."/>
            <person name="Fujiyama A."/>
            <person name="Neme R."/>
            <person name="Noguchi H."/>
            <person name="Minakuchi Y."/>
            <person name="Suzuki M."/>
            <person name="Kawai-Toyooka H."/>
            <person name="Smith D.R."/>
            <person name="Sparks H."/>
            <person name="Anderson J."/>
            <person name="Bakaric R."/>
            <person name="Luria V."/>
            <person name="Karger A."/>
            <person name="Kirschner M.W."/>
            <person name="Durand P.M."/>
            <person name="Michod R.E."/>
            <person name="Nozaki H."/>
            <person name="Olson B.J."/>
        </authorList>
    </citation>
    <scope>NUCLEOTIDE SEQUENCE [LARGE SCALE GENOMIC DNA]</scope>
    <source>
        <strain evidence="7">NIES-2863</strain>
    </source>
</reference>
<dbReference type="STRING" id="33097.A0A150G854"/>
<evidence type="ECO:0000259" key="5">
    <source>
        <dbReference type="Pfam" id="PF00891"/>
    </source>
</evidence>
<accession>A0A150G854</accession>
<name>A0A150G854_GONPE</name>
<dbReference type="PROSITE" id="PS51683">
    <property type="entry name" value="SAM_OMT_II"/>
    <property type="match status" value="1"/>
</dbReference>
<evidence type="ECO:0000256" key="2">
    <source>
        <dbReference type="ARBA" id="ARBA00022679"/>
    </source>
</evidence>
<comment type="caution">
    <text evidence="6">The sequence shown here is derived from an EMBL/GenBank/DDBJ whole genome shotgun (WGS) entry which is preliminary data.</text>
</comment>
<dbReference type="SUPFAM" id="SSF53335">
    <property type="entry name" value="S-adenosyl-L-methionine-dependent methyltransferases"/>
    <property type="match status" value="1"/>
</dbReference>